<feature type="compositionally biased region" description="Polar residues" evidence="1">
    <location>
        <begin position="672"/>
        <end position="696"/>
    </location>
</feature>
<dbReference type="RefSeq" id="XP_009547667.1">
    <property type="nucleotide sequence ID" value="XM_009549372.1"/>
</dbReference>
<dbReference type="EMBL" id="KI925459">
    <property type="protein sequence ID" value="ETW80982.1"/>
    <property type="molecule type" value="Genomic_DNA"/>
</dbReference>
<gene>
    <name evidence="2" type="ORF">HETIRDRAFT_150642</name>
</gene>
<dbReference type="Proteomes" id="UP000030671">
    <property type="component" value="Unassembled WGS sequence"/>
</dbReference>
<feature type="region of interest" description="Disordered" evidence="1">
    <location>
        <begin position="27"/>
        <end position="204"/>
    </location>
</feature>
<evidence type="ECO:0000313" key="2">
    <source>
        <dbReference type="EMBL" id="ETW80982.1"/>
    </source>
</evidence>
<feature type="compositionally biased region" description="Low complexity" evidence="1">
    <location>
        <begin position="697"/>
        <end position="711"/>
    </location>
</feature>
<dbReference type="GeneID" id="20667367"/>
<feature type="region of interest" description="Disordered" evidence="1">
    <location>
        <begin position="916"/>
        <end position="944"/>
    </location>
</feature>
<organism evidence="2 3">
    <name type="scientific">Heterobasidion irregulare (strain TC 32-1)</name>
    <dbReference type="NCBI Taxonomy" id="747525"/>
    <lineage>
        <taxon>Eukaryota</taxon>
        <taxon>Fungi</taxon>
        <taxon>Dikarya</taxon>
        <taxon>Basidiomycota</taxon>
        <taxon>Agaricomycotina</taxon>
        <taxon>Agaricomycetes</taxon>
        <taxon>Russulales</taxon>
        <taxon>Bondarzewiaceae</taxon>
        <taxon>Heterobasidion</taxon>
        <taxon>Heterobasidion annosum species complex</taxon>
    </lineage>
</organism>
<proteinExistence type="predicted"/>
<feature type="compositionally biased region" description="Basic and acidic residues" evidence="1">
    <location>
        <begin position="118"/>
        <end position="148"/>
    </location>
</feature>
<dbReference type="eggNOG" id="ENOG502SM63">
    <property type="taxonomic scope" value="Eukaryota"/>
</dbReference>
<sequence>MADDAENMNINDYYTYSALSTYTFGAASTPPRAPHGTDTLSPLTVAPGAEGSGIGSRDRTPRHSIVHMSDGDEDDEEVVRRNRAKMRAIDDGQRRPSLPTNVYSTSRPLNDSVIDLSESVRERPTGTAAREDAEHKSRRGVTDSDAGHDSGALDTDVELEQLAPDTASQHTFGRRDRRPQGSRASASRVPWDLSSDSESDAERQYESYVVDPAKRSKYGASPVTFAHTLMSDEDETLSATSENNTSLSIIAGGRRPSLPVAIPGRTPPASALGFDLGDDGMREREGSIATLRRPSRSLDDDLRAFNAGATVAGALATSEPVSQLDWRAFEQEVEMNRQQPPQEAGNVYEGLNLDYILSAGIPGSRRSSNSFMMPLPLPVPPGKGKGKEKRKDKGKDKEKRKLKDDAAALALGEWASAAGPASASAFAEIAPWAMSGEGRRPSTVTLGDDTFTGHVKKFDAGYDQRRAEWTFKRELSTGPSLDAALKKRDDNSGSGSPNVQEVWRCAQIGRIRLDRLSVGTSDPTKPPQQRLNVQFTTDSSSRNTLGGPSSIVHKHSKAAAFSIFRSYGILGHRSAEGLQSQAAGPHGSLPTSSSVLLALKRVQEQYTSTKSTKLLSTHGLLEEKKGDENKTKERALDSRRHAQTLPITPSGPIVPRIGQQIIPRGAAASKLTRPSTSSSVADSQAASTSGHSSFDVTRTTESATSHASTEAISRTTPEAQLSLTHMASSTTHADSNDSDSDDLNAQVATRTSHAEAFATLDRESLEQYRTRHLHLAETPPSVTGWLKRLRGPLSATRSAQPNFNPPWMTLAPRTTQEQQELVIQNLNESFKDVGLLPSYRKKGGTGSGRKGRSKAGDVLAQVPEDSLYMLLPLWPRETDPVSTNVEPVGDRYYLSPIEERLYLLVYYVPFADRSGGTGGGGGSSGKKRSRSVTRRGEPGHSPHLSSRSVVLTAFRAIARLVTYVDLRGSGVRLPSRGMAVSGPLAAAVRGIPSASLRDVHHGEYVIAVCQKRDHGVEIVPEGLEKLGLCEPRTQATVFAGAGGVAHPAMQVRDPDMDAMNADPQPLTAIGRAAVEMVWLGCMAVTSFQGY</sequence>
<feature type="compositionally biased region" description="Basic and acidic residues" evidence="1">
    <location>
        <begin position="620"/>
        <end position="640"/>
    </location>
</feature>
<dbReference type="OrthoDB" id="3357948at2759"/>
<evidence type="ECO:0000256" key="1">
    <source>
        <dbReference type="SAM" id="MobiDB-lite"/>
    </source>
</evidence>
<feature type="region of interest" description="Disordered" evidence="1">
    <location>
        <begin position="367"/>
        <end position="403"/>
    </location>
</feature>
<evidence type="ECO:0000313" key="3">
    <source>
        <dbReference type="Proteomes" id="UP000030671"/>
    </source>
</evidence>
<reference evidence="2 3" key="1">
    <citation type="journal article" date="2012" name="New Phytol.">
        <title>Insight into trade-off between wood decay and parasitism from the genome of a fungal forest pathogen.</title>
        <authorList>
            <person name="Olson A."/>
            <person name="Aerts A."/>
            <person name="Asiegbu F."/>
            <person name="Belbahri L."/>
            <person name="Bouzid O."/>
            <person name="Broberg A."/>
            <person name="Canback B."/>
            <person name="Coutinho P.M."/>
            <person name="Cullen D."/>
            <person name="Dalman K."/>
            <person name="Deflorio G."/>
            <person name="van Diepen L.T."/>
            <person name="Dunand C."/>
            <person name="Duplessis S."/>
            <person name="Durling M."/>
            <person name="Gonthier P."/>
            <person name="Grimwood J."/>
            <person name="Fossdal C.G."/>
            <person name="Hansson D."/>
            <person name="Henrissat B."/>
            <person name="Hietala A."/>
            <person name="Himmelstrand K."/>
            <person name="Hoffmeister D."/>
            <person name="Hogberg N."/>
            <person name="James T.Y."/>
            <person name="Karlsson M."/>
            <person name="Kohler A."/>
            <person name="Kues U."/>
            <person name="Lee Y.H."/>
            <person name="Lin Y.C."/>
            <person name="Lind M."/>
            <person name="Lindquist E."/>
            <person name="Lombard V."/>
            <person name="Lucas S."/>
            <person name="Lunden K."/>
            <person name="Morin E."/>
            <person name="Murat C."/>
            <person name="Park J."/>
            <person name="Raffaello T."/>
            <person name="Rouze P."/>
            <person name="Salamov A."/>
            <person name="Schmutz J."/>
            <person name="Solheim H."/>
            <person name="Stahlberg J."/>
            <person name="Velez H."/>
            <person name="de Vries R.P."/>
            <person name="Wiebenga A."/>
            <person name="Woodward S."/>
            <person name="Yakovlev I."/>
            <person name="Garbelotto M."/>
            <person name="Martin F."/>
            <person name="Grigoriev I.V."/>
            <person name="Stenlid J."/>
        </authorList>
    </citation>
    <scope>NUCLEOTIDE SEQUENCE [LARGE SCALE GENOMIC DNA]</scope>
    <source>
        <strain evidence="2 3">TC 32-1</strain>
    </source>
</reference>
<feature type="compositionally biased region" description="Basic and acidic residues" evidence="1">
    <location>
        <begin position="389"/>
        <end position="403"/>
    </location>
</feature>
<name>W4K597_HETIT</name>
<dbReference type="STRING" id="747525.W4K597"/>
<keyword evidence="3" id="KW-1185">Reference proteome</keyword>
<dbReference type="HOGENOM" id="CLU_005483_0_0_1"/>
<feature type="compositionally biased region" description="Polar residues" evidence="1">
    <location>
        <begin position="98"/>
        <end position="109"/>
    </location>
</feature>
<dbReference type="KEGG" id="hir:HETIRDRAFT_150642"/>
<dbReference type="InParanoid" id="W4K597"/>
<feature type="region of interest" description="Disordered" evidence="1">
    <location>
        <begin position="617"/>
        <end position="715"/>
    </location>
</feature>
<dbReference type="AlphaFoldDB" id="W4K597"/>
<accession>W4K597</accession>
<protein>
    <submittedName>
        <fullName evidence="2">Uncharacterized protein</fullName>
    </submittedName>
</protein>